<protein>
    <submittedName>
        <fullName evidence="9">Cytochrome B561</fullName>
    </submittedName>
</protein>
<evidence type="ECO:0000256" key="2">
    <source>
        <dbReference type="ARBA" id="ARBA00022475"/>
    </source>
</evidence>
<dbReference type="GO" id="GO:0020037">
    <property type="term" value="F:heme binding"/>
    <property type="evidence" value="ECO:0007669"/>
    <property type="project" value="TreeGrafter"/>
</dbReference>
<keyword evidence="4 7" id="KW-1133">Transmembrane helix</keyword>
<dbReference type="Gene3D" id="1.20.950.20">
    <property type="entry name" value="Transmembrane di-heme cytochromes, Chain C"/>
    <property type="match status" value="1"/>
</dbReference>
<dbReference type="HOGENOM" id="CLU_078451_2_0_0"/>
<dbReference type="Pfam" id="PF01292">
    <property type="entry name" value="Ni_hydr_CYTB"/>
    <property type="match status" value="1"/>
</dbReference>
<dbReference type="Proteomes" id="UP000007013">
    <property type="component" value="Chromosome"/>
</dbReference>
<evidence type="ECO:0000256" key="1">
    <source>
        <dbReference type="ARBA" id="ARBA00004651"/>
    </source>
</evidence>
<evidence type="ECO:0000313" key="9">
    <source>
        <dbReference type="EMBL" id="ACB74691.1"/>
    </source>
</evidence>
<accession>B1ZS15</accession>
<keyword evidence="2" id="KW-1003">Cell membrane</keyword>
<evidence type="ECO:0000256" key="3">
    <source>
        <dbReference type="ARBA" id="ARBA00022692"/>
    </source>
</evidence>
<dbReference type="STRING" id="452637.Oter_1406"/>
<dbReference type="InterPro" id="IPR016174">
    <property type="entry name" value="Di-haem_cyt_TM"/>
</dbReference>
<evidence type="ECO:0000256" key="7">
    <source>
        <dbReference type="SAM" id="Phobius"/>
    </source>
</evidence>
<evidence type="ECO:0000256" key="5">
    <source>
        <dbReference type="ARBA" id="ARBA00023136"/>
    </source>
</evidence>
<feature type="transmembrane region" description="Helical" evidence="7">
    <location>
        <begin position="133"/>
        <end position="154"/>
    </location>
</feature>
<feature type="transmembrane region" description="Helical" evidence="7">
    <location>
        <begin position="13"/>
        <end position="32"/>
    </location>
</feature>
<dbReference type="PANTHER" id="PTHR30485">
    <property type="entry name" value="NI/FE-HYDROGENASE 1 B-TYPE CYTOCHROME SUBUNIT"/>
    <property type="match status" value="1"/>
</dbReference>
<name>B1ZS15_OPITP</name>
<dbReference type="AlphaFoldDB" id="B1ZS15"/>
<dbReference type="eggNOG" id="COG3658">
    <property type="taxonomic scope" value="Bacteria"/>
</dbReference>
<keyword evidence="3 7" id="KW-0812">Transmembrane</keyword>
<sequence length="245" mass="26373">MNKTLVWDLPVRVLHWAIALSITGALVLGLGVDDDSPWFAYHMLCGLWAGGSIFLRLIVGLIGSRNARFSSWPWSVPALGRYLRDVVAGRATAYAAHNPGSVWMAVVVFASVPLLIGTGLLGGGERFEEPHEVLAYVLLGAVVLHLLGLVLHTLRHRENIAWSMVNGRKVAPAASAIPHQGAWAGLAVAALVALMAIGLFRGYDPSTGRVHVPAIGLALTLNSEATAKPAGEHREERERHHHDHD</sequence>
<feature type="region of interest" description="Disordered" evidence="6">
    <location>
        <begin position="226"/>
        <end position="245"/>
    </location>
</feature>
<reference evidence="9 10" key="1">
    <citation type="journal article" date="2011" name="J. Bacteriol.">
        <title>Genome sequence of the verrucomicrobium Opitutus terrae PB90-1, an abundant inhabitant of rice paddy soil ecosystems.</title>
        <authorList>
            <person name="van Passel M.W."/>
            <person name="Kant R."/>
            <person name="Palva A."/>
            <person name="Copeland A."/>
            <person name="Lucas S."/>
            <person name="Lapidus A."/>
            <person name="Glavina del Rio T."/>
            <person name="Pitluck S."/>
            <person name="Goltsman E."/>
            <person name="Clum A."/>
            <person name="Sun H."/>
            <person name="Schmutz J."/>
            <person name="Larimer F.W."/>
            <person name="Land M.L."/>
            <person name="Hauser L."/>
            <person name="Kyrpides N."/>
            <person name="Mikhailova N."/>
            <person name="Richardson P.P."/>
            <person name="Janssen P.H."/>
            <person name="de Vos W.M."/>
            <person name="Smidt H."/>
        </authorList>
    </citation>
    <scope>NUCLEOTIDE SEQUENCE [LARGE SCALE GENOMIC DNA]</scope>
    <source>
        <strain evidence="10">DSM 11246 / JCM 15787 / PB90-1</strain>
    </source>
</reference>
<dbReference type="InterPro" id="IPR011577">
    <property type="entry name" value="Cyt_b561_bac/Ni-Hgenase"/>
</dbReference>
<feature type="domain" description="Cytochrome b561 bacterial/Ni-hydrogenase" evidence="8">
    <location>
        <begin position="6"/>
        <end position="167"/>
    </location>
</feature>
<dbReference type="RefSeq" id="WP_012374229.1">
    <property type="nucleotide sequence ID" value="NC_010571.1"/>
</dbReference>
<dbReference type="SUPFAM" id="SSF81342">
    <property type="entry name" value="Transmembrane di-heme cytochromes"/>
    <property type="match status" value="1"/>
</dbReference>
<feature type="transmembrane region" description="Helical" evidence="7">
    <location>
        <begin position="39"/>
        <end position="62"/>
    </location>
</feature>
<comment type="subcellular location">
    <subcellularLocation>
        <location evidence="1">Cell membrane</location>
        <topology evidence="1">Multi-pass membrane protein</topology>
    </subcellularLocation>
</comment>
<evidence type="ECO:0000313" key="10">
    <source>
        <dbReference type="Proteomes" id="UP000007013"/>
    </source>
</evidence>
<feature type="transmembrane region" description="Helical" evidence="7">
    <location>
        <begin position="102"/>
        <end position="121"/>
    </location>
</feature>
<dbReference type="GO" id="GO:0022904">
    <property type="term" value="P:respiratory electron transport chain"/>
    <property type="evidence" value="ECO:0007669"/>
    <property type="project" value="InterPro"/>
</dbReference>
<dbReference type="InterPro" id="IPR051542">
    <property type="entry name" value="Hydrogenase_cytochrome"/>
</dbReference>
<gene>
    <name evidence="9" type="ordered locus">Oter_1406</name>
</gene>
<dbReference type="GO" id="GO:0005886">
    <property type="term" value="C:plasma membrane"/>
    <property type="evidence" value="ECO:0007669"/>
    <property type="project" value="UniProtKB-SubCell"/>
</dbReference>
<keyword evidence="10" id="KW-1185">Reference proteome</keyword>
<dbReference type="GO" id="GO:0009055">
    <property type="term" value="F:electron transfer activity"/>
    <property type="evidence" value="ECO:0007669"/>
    <property type="project" value="InterPro"/>
</dbReference>
<dbReference type="PANTHER" id="PTHR30485:SF2">
    <property type="entry name" value="BLL0597 PROTEIN"/>
    <property type="match status" value="1"/>
</dbReference>
<evidence type="ECO:0000256" key="6">
    <source>
        <dbReference type="SAM" id="MobiDB-lite"/>
    </source>
</evidence>
<feature type="transmembrane region" description="Helical" evidence="7">
    <location>
        <begin position="182"/>
        <end position="200"/>
    </location>
</feature>
<dbReference type="KEGG" id="ote:Oter_1406"/>
<keyword evidence="5 7" id="KW-0472">Membrane</keyword>
<dbReference type="OrthoDB" id="196472at2"/>
<feature type="compositionally biased region" description="Basic and acidic residues" evidence="6">
    <location>
        <begin position="230"/>
        <end position="245"/>
    </location>
</feature>
<proteinExistence type="predicted"/>
<organism evidence="9 10">
    <name type="scientific">Opitutus terrae (strain DSM 11246 / JCM 15787 / PB90-1)</name>
    <dbReference type="NCBI Taxonomy" id="452637"/>
    <lineage>
        <taxon>Bacteria</taxon>
        <taxon>Pseudomonadati</taxon>
        <taxon>Verrucomicrobiota</taxon>
        <taxon>Opitutia</taxon>
        <taxon>Opitutales</taxon>
        <taxon>Opitutaceae</taxon>
        <taxon>Opitutus</taxon>
    </lineage>
</organism>
<evidence type="ECO:0000259" key="8">
    <source>
        <dbReference type="Pfam" id="PF01292"/>
    </source>
</evidence>
<dbReference type="EMBL" id="CP001032">
    <property type="protein sequence ID" value="ACB74691.1"/>
    <property type="molecule type" value="Genomic_DNA"/>
</dbReference>
<evidence type="ECO:0000256" key="4">
    <source>
        <dbReference type="ARBA" id="ARBA00022989"/>
    </source>
</evidence>